<evidence type="ECO:0000256" key="2">
    <source>
        <dbReference type="ARBA" id="ARBA00001936"/>
    </source>
</evidence>
<comment type="similarity">
    <text evidence="5 20">Belongs to the transketolase family.</text>
</comment>
<evidence type="ECO:0000256" key="10">
    <source>
        <dbReference type="ARBA" id="ARBA00022837"/>
    </source>
</evidence>
<comment type="function">
    <text evidence="4 20">Catalyzes the transfer of a two-carbon ketol group from a ketose donor to an aldose acceptor, via a covalent intermediate with the cofactor thiamine pyrophosphate.</text>
</comment>
<dbReference type="PANTHER" id="PTHR43522">
    <property type="entry name" value="TRANSKETOLASE"/>
    <property type="match status" value="1"/>
</dbReference>
<comment type="cofactor">
    <cofactor evidence="3">
        <name>Co(2+)</name>
        <dbReference type="ChEBI" id="CHEBI:48828"/>
    </cofactor>
</comment>
<evidence type="ECO:0000256" key="16">
    <source>
        <dbReference type="PIRSR" id="PIRSR605478-2"/>
    </source>
</evidence>
<accession>A0A2K8NR94</accession>
<dbReference type="AlphaFoldDB" id="A0A2K8NR94"/>
<keyword evidence="12 17" id="KW-0786">Thiamine pyrophosphate</keyword>
<feature type="binding site" evidence="16">
    <location>
        <position position="468"/>
    </location>
    <ligand>
        <name>substrate</name>
    </ligand>
</feature>
<dbReference type="GO" id="GO:0004802">
    <property type="term" value="F:transketolase activity"/>
    <property type="evidence" value="ECO:0007669"/>
    <property type="project" value="UniProtKB-UniRule"/>
</dbReference>
<dbReference type="CDD" id="cd07033">
    <property type="entry name" value="TPP_PYR_DXS_TK_like"/>
    <property type="match status" value="1"/>
</dbReference>
<proteinExistence type="inferred from homology"/>
<dbReference type="KEGG" id="efr:EFREU_v1c03260"/>
<protein>
    <recommendedName>
        <fullName evidence="7 14">Transketolase</fullName>
        <ecNumber evidence="7 14">2.2.1.1</ecNumber>
    </recommendedName>
</protein>
<dbReference type="CDD" id="cd02012">
    <property type="entry name" value="TPP_TK"/>
    <property type="match status" value="1"/>
</dbReference>
<dbReference type="GO" id="GO:0006098">
    <property type="term" value="P:pentose-phosphate shunt"/>
    <property type="evidence" value="ECO:0007669"/>
    <property type="project" value="TreeGrafter"/>
</dbReference>
<dbReference type="InterPro" id="IPR055152">
    <property type="entry name" value="Transketolase-like_C_2"/>
</dbReference>
<organism evidence="21 22">
    <name type="scientific">Entomoplasma freundtii</name>
    <dbReference type="NCBI Taxonomy" id="74700"/>
    <lineage>
        <taxon>Bacteria</taxon>
        <taxon>Bacillati</taxon>
        <taxon>Mycoplasmatota</taxon>
        <taxon>Mollicutes</taxon>
        <taxon>Entomoplasmatales</taxon>
        <taxon>Entomoplasmataceae</taxon>
        <taxon>Entomoplasma</taxon>
    </lineage>
</organism>
<evidence type="ECO:0000256" key="4">
    <source>
        <dbReference type="ARBA" id="ARBA00002931"/>
    </source>
</evidence>
<evidence type="ECO:0000256" key="1">
    <source>
        <dbReference type="ARBA" id="ARBA00001913"/>
    </source>
</evidence>
<evidence type="ECO:0000256" key="9">
    <source>
        <dbReference type="ARBA" id="ARBA00022723"/>
    </source>
</evidence>
<feature type="binding site" evidence="18">
    <location>
        <position position="187"/>
    </location>
    <ligand>
        <name>Mg(2+)</name>
        <dbReference type="ChEBI" id="CHEBI:18420"/>
    </ligand>
</feature>
<evidence type="ECO:0000256" key="11">
    <source>
        <dbReference type="ARBA" id="ARBA00022842"/>
    </source>
</evidence>
<evidence type="ECO:0000256" key="20">
    <source>
        <dbReference type="RuleBase" id="RU004996"/>
    </source>
</evidence>
<feature type="binding site" evidence="17">
    <location>
        <position position="261"/>
    </location>
    <ligand>
        <name>thiamine diphosphate</name>
        <dbReference type="ChEBI" id="CHEBI:58937"/>
    </ligand>
</feature>
<dbReference type="FunFam" id="3.40.50.970:FF:000045">
    <property type="entry name" value="Transketolase"/>
    <property type="match status" value="1"/>
</dbReference>
<evidence type="ECO:0000256" key="18">
    <source>
        <dbReference type="PIRSR" id="PIRSR605478-4"/>
    </source>
</evidence>
<dbReference type="GO" id="GO:0046872">
    <property type="term" value="F:metal ion binding"/>
    <property type="evidence" value="ECO:0007669"/>
    <property type="project" value="UniProtKB-KW"/>
</dbReference>
<feature type="binding site" evidence="17">
    <location>
        <begin position="116"/>
        <end position="118"/>
    </location>
    <ligand>
        <name>thiamine diphosphate</name>
        <dbReference type="ChEBI" id="CHEBI:58937"/>
    </ligand>
</feature>
<dbReference type="SUPFAM" id="SSF52922">
    <property type="entry name" value="TK C-terminal domain-like"/>
    <property type="match status" value="1"/>
</dbReference>
<dbReference type="Pfam" id="PF00456">
    <property type="entry name" value="Transketolase_N"/>
    <property type="match status" value="1"/>
</dbReference>
<evidence type="ECO:0000256" key="17">
    <source>
        <dbReference type="PIRSR" id="PIRSR605478-3"/>
    </source>
</evidence>
<evidence type="ECO:0000313" key="21">
    <source>
        <dbReference type="EMBL" id="ATZ16352.1"/>
    </source>
</evidence>
<keyword evidence="8 20" id="KW-0808">Transferase</keyword>
<dbReference type="OrthoDB" id="8732661at2"/>
<dbReference type="InterPro" id="IPR009014">
    <property type="entry name" value="Transketo_C/PFOR_II"/>
</dbReference>
<comment type="cofactor">
    <cofactor evidence="1">
        <name>Ca(2+)</name>
        <dbReference type="ChEBI" id="CHEBI:29108"/>
    </cofactor>
</comment>
<dbReference type="EMBL" id="CP024962">
    <property type="protein sequence ID" value="ATZ16352.1"/>
    <property type="molecule type" value="Genomic_DNA"/>
</dbReference>
<keyword evidence="10 20" id="KW-0106">Calcium</keyword>
<evidence type="ECO:0000256" key="6">
    <source>
        <dbReference type="ARBA" id="ARBA00011738"/>
    </source>
</evidence>
<dbReference type="RefSeq" id="WP_100609303.1">
    <property type="nucleotide sequence ID" value="NZ_CP024962.1"/>
</dbReference>
<comment type="cofactor">
    <cofactor evidence="20">
        <name>Mg(2+)</name>
        <dbReference type="ChEBI" id="CHEBI:18420"/>
    </cofactor>
    <cofactor evidence="20">
        <name>Ca(2+)</name>
        <dbReference type="ChEBI" id="CHEBI:29108"/>
    </cofactor>
    <cofactor evidence="20">
        <name>Mn(2+)</name>
        <dbReference type="ChEBI" id="CHEBI:29035"/>
    </cofactor>
    <cofactor evidence="20">
        <name>Co(2+)</name>
        <dbReference type="ChEBI" id="CHEBI:48828"/>
    </cofactor>
    <text evidence="20">Binds 1 Mg(2+) ion per subunit. Can also utilize other divalent metal cations, such as Ca(2+), Mn(2+) and Co(2+).</text>
</comment>
<sequence length="659" mass="72942">MTKKDDSLHLNAMRILGVEAINKANSGHPGIVLGAAPMVFTLFTKIMAIDPQHSQWFNRDRFVLSAGHGSALLYSALHLSGFDLPMDELKRFRQWGSLTPGHPERGLTDGVEVTTGPLGQGIAMGVGMALGEKFLGHRFNKPNFPLINHYTFVLCGDGDLQEGISQEAITFAAKQELHKLILLHDSNDIQLDDKVSEATIENHQKRFEAAGWNVLEINDGEDLEALEAALNQAKKASKPTYIEVKTIIGRGATKEGTNQVHGNPLGTDLAIVKQRYQWDHPDFVIPQETYDFYKENVNHRGAKTYHEWEEMRQVYAKEFPNDYQELEKALNHNWEMNVEALLAATPVQKQATRISSGLVFNQLAQENPTLFGGSADLASSTKIKGPNGNYGPNNRDGRNVIYGVREFAMGAINNGMAAHGGILPVGSGFFVFSDYLKPAMRLASLMKLQNLFIFTHDSIAVGEDGPTHEPIEQLAMVRSIPMHNVFRPADYAETVGAYHYALKDKHHPSTIILTRQDLAQQKHHNVIAEVAKGAYILADQQNPEVTLIATGSEVELAVAIQQALLQNNVSSRVVSMPSMNLFEQQPLTYRQQVIDPKTFRVSLEMGTTYGWGKYVGDEGISFGIDEFGASAPGDEVIAKYGFTADKIVPQILKKLKEKK</sequence>
<dbReference type="InterPro" id="IPR033247">
    <property type="entry name" value="Transketolase_fam"/>
</dbReference>
<dbReference type="EC" id="2.2.1.1" evidence="7 14"/>
<feature type="binding site" evidence="18">
    <location>
        <position position="189"/>
    </location>
    <ligand>
        <name>Mg(2+)</name>
        <dbReference type="ChEBI" id="CHEBI:18420"/>
    </ligand>
</feature>
<feature type="binding site" evidence="16">
    <location>
        <position position="261"/>
    </location>
    <ligand>
        <name>substrate</name>
    </ligand>
</feature>
<feature type="binding site" evidence="16">
    <location>
        <position position="456"/>
    </location>
    <ligand>
        <name>substrate</name>
    </ligand>
</feature>
<comment type="cofactor">
    <cofactor evidence="2">
        <name>Mn(2+)</name>
        <dbReference type="ChEBI" id="CHEBI:29035"/>
    </cofactor>
</comment>
<keyword evidence="22" id="KW-1185">Reference proteome</keyword>
<feature type="binding site" evidence="17">
    <location>
        <position position="68"/>
    </location>
    <ligand>
        <name>thiamine diphosphate</name>
        <dbReference type="ChEBI" id="CHEBI:58937"/>
    </ligand>
</feature>
<comment type="cofactor">
    <cofactor evidence="18">
        <name>Mg(2+)</name>
        <dbReference type="ChEBI" id="CHEBI:18420"/>
    </cofactor>
    <text evidence="18">Binds 1 Mg(2+) ion per subunit. Can also utilize other divalent metal cations, such as Ca(2+), Mn(2+) and Co(2+).</text>
</comment>
<reference evidence="21 22" key="1">
    <citation type="submission" date="2017-11" db="EMBL/GenBank/DDBJ databases">
        <title>Genome sequence of Entomoplasma freundtii BARC 318 (ATCC 51999).</title>
        <authorList>
            <person name="Lo W.-S."/>
            <person name="Gasparich G.E."/>
            <person name="Kuo C.-H."/>
        </authorList>
    </citation>
    <scope>NUCLEOTIDE SEQUENCE [LARGE SCALE GENOMIC DNA]</scope>
    <source>
        <strain evidence="21 22">BARC 318</strain>
    </source>
</reference>
<feature type="site" description="Important for catalytic activity" evidence="19">
    <location>
        <position position="28"/>
    </location>
</feature>
<comment type="catalytic activity">
    <reaction evidence="13 20">
        <text>D-sedoheptulose 7-phosphate + D-glyceraldehyde 3-phosphate = aldehydo-D-ribose 5-phosphate + D-xylulose 5-phosphate</text>
        <dbReference type="Rhea" id="RHEA:10508"/>
        <dbReference type="ChEBI" id="CHEBI:57483"/>
        <dbReference type="ChEBI" id="CHEBI:57737"/>
        <dbReference type="ChEBI" id="CHEBI:58273"/>
        <dbReference type="ChEBI" id="CHEBI:59776"/>
        <dbReference type="EC" id="2.2.1.1"/>
    </reaction>
</comment>
<dbReference type="NCBIfam" id="TIGR00232">
    <property type="entry name" value="tktlase_bact"/>
    <property type="match status" value="1"/>
</dbReference>
<dbReference type="FunFam" id="3.40.50.970:FF:000004">
    <property type="entry name" value="Transketolase"/>
    <property type="match status" value="1"/>
</dbReference>
<feature type="binding site" evidence="16">
    <location>
        <position position="464"/>
    </location>
    <ligand>
        <name>substrate</name>
    </ligand>
</feature>
<dbReference type="InterPro" id="IPR005478">
    <property type="entry name" value="Transketolase_bac-like"/>
</dbReference>
<evidence type="ECO:0000256" key="14">
    <source>
        <dbReference type="NCBIfam" id="TIGR00232"/>
    </source>
</evidence>
<evidence type="ECO:0000256" key="19">
    <source>
        <dbReference type="PIRSR" id="PIRSR605478-5"/>
    </source>
</evidence>
<feature type="binding site" evidence="16">
    <location>
        <position position="380"/>
    </location>
    <ligand>
        <name>substrate</name>
    </ligand>
</feature>
<comment type="cofactor">
    <cofactor evidence="17">
        <name>thiamine diphosphate</name>
        <dbReference type="ChEBI" id="CHEBI:58937"/>
    </cofactor>
    <text evidence="17">Binds 1 thiamine pyrophosphate per subunit. During the reaction, the substrate forms a covalent intermediate with the cofactor.</text>
</comment>
<dbReference type="Gene3D" id="3.40.50.920">
    <property type="match status" value="1"/>
</dbReference>
<evidence type="ECO:0000256" key="8">
    <source>
        <dbReference type="ARBA" id="ARBA00022679"/>
    </source>
</evidence>
<feature type="site" description="Important for catalytic activity" evidence="19">
    <location>
        <position position="261"/>
    </location>
</feature>
<dbReference type="PROSITE" id="PS00801">
    <property type="entry name" value="TRANSKETOLASE_1"/>
    <property type="match status" value="1"/>
</dbReference>
<feature type="binding site" evidence="16">
    <location>
        <position position="28"/>
    </location>
    <ligand>
        <name>substrate</name>
    </ligand>
</feature>
<dbReference type="InterPro" id="IPR005474">
    <property type="entry name" value="Transketolase_N"/>
</dbReference>
<evidence type="ECO:0000256" key="7">
    <source>
        <dbReference type="ARBA" id="ARBA00013152"/>
    </source>
</evidence>
<evidence type="ECO:0000256" key="15">
    <source>
        <dbReference type="PIRSR" id="PIRSR605478-1"/>
    </source>
</evidence>
<name>A0A2K8NR94_9MOLU</name>
<dbReference type="GO" id="GO:0005829">
    <property type="term" value="C:cytosol"/>
    <property type="evidence" value="ECO:0007669"/>
    <property type="project" value="TreeGrafter"/>
</dbReference>
<feature type="binding site" evidence="17">
    <location>
        <position position="432"/>
    </location>
    <ligand>
        <name>thiamine diphosphate</name>
        <dbReference type="ChEBI" id="CHEBI:58937"/>
    </ligand>
</feature>
<dbReference type="FunFam" id="3.40.50.920:FF:000003">
    <property type="entry name" value="Transketolase"/>
    <property type="match status" value="1"/>
</dbReference>
<dbReference type="Pfam" id="PF02779">
    <property type="entry name" value="Transket_pyr"/>
    <property type="match status" value="1"/>
</dbReference>
<evidence type="ECO:0000256" key="3">
    <source>
        <dbReference type="ARBA" id="ARBA00001941"/>
    </source>
</evidence>
<feature type="binding site" evidence="18">
    <location>
        <position position="157"/>
    </location>
    <ligand>
        <name>Mg(2+)</name>
        <dbReference type="ChEBI" id="CHEBI:18420"/>
    </ligand>
</feature>
<gene>
    <name evidence="21" type="primary">tkt</name>
    <name evidence="21" type="ORF">EFREU_v1c03260</name>
</gene>
<dbReference type="InterPro" id="IPR049557">
    <property type="entry name" value="Transketolase_CS"/>
</dbReference>
<dbReference type="InterPro" id="IPR005475">
    <property type="entry name" value="Transketolase-like_Pyr-bd"/>
</dbReference>
<evidence type="ECO:0000313" key="22">
    <source>
        <dbReference type="Proteomes" id="UP000232222"/>
    </source>
</evidence>
<keyword evidence="9 18" id="KW-0479">Metal-binding</keyword>
<evidence type="ECO:0000256" key="5">
    <source>
        <dbReference type="ARBA" id="ARBA00007131"/>
    </source>
</evidence>
<dbReference type="InterPro" id="IPR020826">
    <property type="entry name" value="Transketolase_BS"/>
</dbReference>
<feature type="binding site" evidence="17">
    <location>
        <position position="158"/>
    </location>
    <ligand>
        <name>thiamine diphosphate</name>
        <dbReference type="ChEBI" id="CHEBI:58937"/>
    </ligand>
</feature>
<feature type="binding site" evidence="16">
    <location>
        <position position="515"/>
    </location>
    <ligand>
        <name>substrate</name>
    </ligand>
</feature>
<dbReference type="PANTHER" id="PTHR43522:SF2">
    <property type="entry name" value="TRANSKETOLASE 1-RELATED"/>
    <property type="match status" value="1"/>
</dbReference>
<dbReference type="SUPFAM" id="SSF52518">
    <property type="entry name" value="Thiamin diphosphate-binding fold (THDP-binding)"/>
    <property type="match status" value="2"/>
</dbReference>
<dbReference type="SMART" id="SM00861">
    <property type="entry name" value="Transket_pyr"/>
    <property type="match status" value="1"/>
</dbReference>
<feature type="active site" description="Proton donor" evidence="15">
    <location>
        <position position="406"/>
    </location>
</feature>
<dbReference type="Gene3D" id="3.40.50.970">
    <property type="match status" value="2"/>
</dbReference>
<keyword evidence="11 18" id="KW-0460">Magnesium</keyword>
<dbReference type="Pfam" id="PF22613">
    <property type="entry name" value="Transketolase_C_1"/>
    <property type="match status" value="1"/>
</dbReference>
<comment type="subunit">
    <text evidence="6 20">Homodimer.</text>
</comment>
<dbReference type="Proteomes" id="UP000232222">
    <property type="component" value="Chromosome"/>
</dbReference>
<evidence type="ECO:0000256" key="12">
    <source>
        <dbReference type="ARBA" id="ARBA00023052"/>
    </source>
</evidence>
<feature type="binding site" evidence="16">
    <location>
        <position position="353"/>
    </location>
    <ligand>
        <name>substrate</name>
    </ligand>
</feature>
<evidence type="ECO:0000256" key="13">
    <source>
        <dbReference type="ARBA" id="ARBA00049473"/>
    </source>
</evidence>
<dbReference type="PROSITE" id="PS00802">
    <property type="entry name" value="TRANSKETOLASE_2"/>
    <property type="match status" value="1"/>
</dbReference>
<feature type="binding site" evidence="17">
    <location>
        <position position="187"/>
    </location>
    <ligand>
        <name>thiamine diphosphate</name>
        <dbReference type="ChEBI" id="CHEBI:58937"/>
    </ligand>
</feature>
<dbReference type="InterPro" id="IPR029061">
    <property type="entry name" value="THDP-binding"/>
</dbReference>